<feature type="region of interest" description="Disordered" evidence="1">
    <location>
        <begin position="1"/>
        <end position="34"/>
    </location>
</feature>
<comment type="caution">
    <text evidence="2">The sequence shown here is derived from an EMBL/GenBank/DDBJ whole genome shotgun (WGS) entry which is preliminary data.</text>
</comment>
<proteinExistence type="predicted"/>
<keyword evidence="3" id="KW-1185">Reference proteome</keyword>
<name>A0A643C1Y0_BALPH</name>
<feature type="compositionally biased region" description="Acidic residues" evidence="1">
    <location>
        <begin position="1"/>
        <end position="14"/>
    </location>
</feature>
<reference evidence="2 3" key="1">
    <citation type="journal article" date="2019" name="PLoS ONE">
        <title>Genomic analyses reveal an absence of contemporary introgressive admixture between fin whales and blue whales, despite known hybrids.</title>
        <authorList>
            <person name="Westbury M.V."/>
            <person name="Petersen B."/>
            <person name="Lorenzen E.D."/>
        </authorList>
    </citation>
    <scope>NUCLEOTIDE SEQUENCE [LARGE SCALE GENOMIC DNA]</scope>
    <source>
        <strain evidence="2">FinWhale-01</strain>
    </source>
</reference>
<organism evidence="2 3">
    <name type="scientific">Balaenoptera physalus</name>
    <name type="common">Fin whale</name>
    <name type="synonym">Balaena physalus</name>
    <dbReference type="NCBI Taxonomy" id="9770"/>
    <lineage>
        <taxon>Eukaryota</taxon>
        <taxon>Metazoa</taxon>
        <taxon>Chordata</taxon>
        <taxon>Craniata</taxon>
        <taxon>Vertebrata</taxon>
        <taxon>Euteleostomi</taxon>
        <taxon>Mammalia</taxon>
        <taxon>Eutheria</taxon>
        <taxon>Laurasiatheria</taxon>
        <taxon>Artiodactyla</taxon>
        <taxon>Whippomorpha</taxon>
        <taxon>Cetacea</taxon>
        <taxon>Mysticeti</taxon>
        <taxon>Balaenopteridae</taxon>
        <taxon>Balaenoptera</taxon>
    </lineage>
</organism>
<evidence type="ECO:0000256" key="1">
    <source>
        <dbReference type="SAM" id="MobiDB-lite"/>
    </source>
</evidence>
<accession>A0A643C1Y0</accession>
<dbReference type="AlphaFoldDB" id="A0A643C1Y0"/>
<dbReference type="Proteomes" id="UP000437017">
    <property type="component" value="Unassembled WGS sequence"/>
</dbReference>
<evidence type="ECO:0000313" key="3">
    <source>
        <dbReference type="Proteomes" id="UP000437017"/>
    </source>
</evidence>
<feature type="non-terminal residue" evidence="2">
    <location>
        <position position="1"/>
    </location>
</feature>
<dbReference type="EMBL" id="SGJD01002847">
    <property type="protein sequence ID" value="KAB0394266.1"/>
    <property type="molecule type" value="Genomic_DNA"/>
</dbReference>
<protein>
    <submittedName>
        <fullName evidence="2">Uncharacterized protein</fullName>
    </submittedName>
</protein>
<sequence>VEAEPLPESQELDPLEVSSLESLWGTPSRHPSCQ</sequence>
<feature type="non-terminal residue" evidence="2">
    <location>
        <position position="34"/>
    </location>
</feature>
<gene>
    <name evidence="2" type="ORF">E2I00_007180</name>
</gene>
<evidence type="ECO:0000313" key="2">
    <source>
        <dbReference type="EMBL" id="KAB0394266.1"/>
    </source>
</evidence>